<evidence type="ECO:0000256" key="4">
    <source>
        <dbReference type="ARBA" id="ARBA00022827"/>
    </source>
</evidence>
<dbReference type="Pfam" id="PF00441">
    <property type="entry name" value="Acyl-CoA_dh_1"/>
    <property type="match status" value="1"/>
</dbReference>
<accession>K2J0I8</accession>
<dbReference type="InterPro" id="IPR006091">
    <property type="entry name" value="Acyl-CoA_Oxase/DH_mid-dom"/>
</dbReference>
<keyword evidence="4 5" id="KW-0274">FAD</keyword>
<organism evidence="9 10">
    <name type="scientific">Celeribacter baekdonensis B30</name>
    <dbReference type="NCBI Taxonomy" id="1208323"/>
    <lineage>
        <taxon>Bacteria</taxon>
        <taxon>Pseudomonadati</taxon>
        <taxon>Pseudomonadota</taxon>
        <taxon>Alphaproteobacteria</taxon>
        <taxon>Rhodobacterales</taxon>
        <taxon>Roseobacteraceae</taxon>
        <taxon>Celeribacter</taxon>
    </lineage>
</organism>
<protein>
    <submittedName>
        <fullName evidence="9">Butyryl-CoA dehydrogenase</fullName>
    </submittedName>
</protein>
<name>K2J0I8_9RHOB</name>
<keyword evidence="3 5" id="KW-0285">Flavoprotein</keyword>
<dbReference type="GO" id="GO:0046359">
    <property type="term" value="P:butyrate catabolic process"/>
    <property type="evidence" value="ECO:0007669"/>
    <property type="project" value="TreeGrafter"/>
</dbReference>
<gene>
    <name evidence="9" type="ORF">B30_18262</name>
</gene>
<dbReference type="InterPro" id="IPR046373">
    <property type="entry name" value="Acyl-CoA_Oxase/DH_mid-dom_sf"/>
</dbReference>
<evidence type="ECO:0000256" key="5">
    <source>
        <dbReference type="RuleBase" id="RU362125"/>
    </source>
</evidence>
<dbReference type="InterPro" id="IPR009100">
    <property type="entry name" value="AcylCoA_DH/oxidase_NM_dom_sf"/>
</dbReference>
<evidence type="ECO:0000256" key="3">
    <source>
        <dbReference type="ARBA" id="ARBA00022630"/>
    </source>
</evidence>
<dbReference type="EMBL" id="AMRK01000014">
    <property type="protein sequence ID" value="EKE68317.1"/>
    <property type="molecule type" value="Genomic_DNA"/>
</dbReference>
<evidence type="ECO:0000313" key="10">
    <source>
        <dbReference type="Proteomes" id="UP000006762"/>
    </source>
</evidence>
<dbReference type="GO" id="GO:0003995">
    <property type="term" value="F:acyl-CoA dehydrogenase activity"/>
    <property type="evidence" value="ECO:0007669"/>
    <property type="project" value="TreeGrafter"/>
</dbReference>
<dbReference type="InterPro" id="IPR036250">
    <property type="entry name" value="AcylCo_DH-like_C"/>
</dbReference>
<feature type="domain" description="Acyl-CoA dehydrogenase/oxidase N-terminal" evidence="8">
    <location>
        <begin position="6"/>
        <end position="118"/>
    </location>
</feature>
<dbReference type="Pfam" id="PF02771">
    <property type="entry name" value="Acyl-CoA_dh_N"/>
    <property type="match status" value="1"/>
</dbReference>
<dbReference type="Proteomes" id="UP000006762">
    <property type="component" value="Unassembled WGS sequence"/>
</dbReference>
<dbReference type="InterPro" id="IPR009075">
    <property type="entry name" value="AcylCo_DH/oxidase_C"/>
</dbReference>
<comment type="cofactor">
    <cofactor evidence="1 5">
        <name>FAD</name>
        <dbReference type="ChEBI" id="CHEBI:57692"/>
    </cofactor>
</comment>
<dbReference type="CDD" id="cd00567">
    <property type="entry name" value="ACAD"/>
    <property type="match status" value="1"/>
</dbReference>
<keyword evidence="5" id="KW-0560">Oxidoreductase</keyword>
<dbReference type="PANTHER" id="PTHR43884:SF12">
    <property type="entry name" value="ISOVALERYL-COA DEHYDROGENASE, MITOCHONDRIAL-RELATED"/>
    <property type="match status" value="1"/>
</dbReference>
<dbReference type="PANTHER" id="PTHR43884">
    <property type="entry name" value="ACYL-COA DEHYDROGENASE"/>
    <property type="match status" value="1"/>
</dbReference>
<comment type="caution">
    <text evidence="9">The sequence shown here is derived from an EMBL/GenBank/DDBJ whole genome shotgun (WGS) entry which is preliminary data.</text>
</comment>
<evidence type="ECO:0000256" key="1">
    <source>
        <dbReference type="ARBA" id="ARBA00001974"/>
    </source>
</evidence>
<dbReference type="InterPro" id="IPR013786">
    <property type="entry name" value="AcylCoA_DH/ox_N"/>
</dbReference>
<evidence type="ECO:0000313" key="9">
    <source>
        <dbReference type="EMBL" id="EKE68317.1"/>
    </source>
</evidence>
<dbReference type="AlphaFoldDB" id="K2J0I8"/>
<feature type="domain" description="Acyl-CoA dehydrogenase/oxidase C-terminal" evidence="6">
    <location>
        <begin position="225"/>
        <end position="372"/>
    </location>
</feature>
<dbReference type="GO" id="GO:0050660">
    <property type="term" value="F:flavin adenine dinucleotide binding"/>
    <property type="evidence" value="ECO:0007669"/>
    <property type="project" value="InterPro"/>
</dbReference>
<evidence type="ECO:0000259" key="8">
    <source>
        <dbReference type="Pfam" id="PF02771"/>
    </source>
</evidence>
<dbReference type="GO" id="GO:0033539">
    <property type="term" value="P:fatty acid beta-oxidation using acyl-CoA dehydrogenase"/>
    <property type="evidence" value="ECO:0007669"/>
    <property type="project" value="TreeGrafter"/>
</dbReference>
<dbReference type="PATRIC" id="fig|1208323.3.peg.3772"/>
<sequence length="388" mass="42087">MDFKLTEEQQMFHDMVTRFAKAELAPNAIERATSEEYPWDVAETFAEMGLLGILFDEADGGVGGTLVDAVLAIQAVAESCPKSGDVIQAANFGPVRTFVEYATPEQKARYLGDILAGKALISLGMTEPEAGSAVTELVTSATPDGDDYIINGTKVFGTHSAEANLFLVYVRFGPGTGGIGSVLIERGTPGFEIGKPSSFMNGEDWSQLYFDNVRIPRENVLLGEGGFKKQIAGFNIERLGNAARAVAVGRHAFNLARDHAMTRRQFGRALCEFQGLQWKFAEMELKLESAQLLLMRAAVNGMDSLPSAHETALAKLACNEAGYFAANEAVQILGGLGFSSESTAQYCLRRTRGWMIAGGSIEIMKNRIAEGVFGRRFDQRPPRTMAVE</sequence>
<dbReference type="SUPFAM" id="SSF56645">
    <property type="entry name" value="Acyl-CoA dehydrogenase NM domain-like"/>
    <property type="match status" value="1"/>
</dbReference>
<dbReference type="STRING" id="1208323.B30_18262"/>
<proteinExistence type="inferred from homology"/>
<comment type="similarity">
    <text evidence="2 5">Belongs to the acyl-CoA dehydrogenase family.</text>
</comment>
<dbReference type="InterPro" id="IPR037069">
    <property type="entry name" value="AcylCoA_DH/ox_N_sf"/>
</dbReference>
<dbReference type="eggNOG" id="COG1960">
    <property type="taxonomic scope" value="Bacteria"/>
</dbReference>
<dbReference type="Gene3D" id="1.20.140.10">
    <property type="entry name" value="Butyryl-CoA Dehydrogenase, subunit A, domain 3"/>
    <property type="match status" value="1"/>
</dbReference>
<reference evidence="9 10" key="1">
    <citation type="submission" date="2012-09" db="EMBL/GenBank/DDBJ databases">
        <title>Celeribacter baekdonensis B30 Genome Sequencing.</title>
        <authorList>
            <person name="Wang W."/>
        </authorList>
    </citation>
    <scope>NUCLEOTIDE SEQUENCE [LARGE SCALE GENOMIC DNA]</scope>
    <source>
        <strain evidence="9 10">B30</strain>
    </source>
</reference>
<dbReference type="Gene3D" id="1.10.540.10">
    <property type="entry name" value="Acyl-CoA dehydrogenase/oxidase, N-terminal domain"/>
    <property type="match status" value="1"/>
</dbReference>
<evidence type="ECO:0000256" key="2">
    <source>
        <dbReference type="ARBA" id="ARBA00009347"/>
    </source>
</evidence>
<feature type="domain" description="Acyl-CoA oxidase/dehydrogenase middle" evidence="7">
    <location>
        <begin position="123"/>
        <end position="213"/>
    </location>
</feature>
<dbReference type="Gene3D" id="2.40.110.10">
    <property type="entry name" value="Butyryl-CoA Dehydrogenase, subunit A, domain 2"/>
    <property type="match status" value="1"/>
</dbReference>
<dbReference type="Pfam" id="PF02770">
    <property type="entry name" value="Acyl-CoA_dh_M"/>
    <property type="match status" value="1"/>
</dbReference>
<dbReference type="SUPFAM" id="SSF47203">
    <property type="entry name" value="Acyl-CoA dehydrogenase C-terminal domain-like"/>
    <property type="match status" value="1"/>
</dbReference>
<dbReference type="RefSeq" id="WP_009573671.1">
    <property type="nucleotide sequence ID" value="NZ_AMRK01000014.1"/>
</dbReference>
<evidence type="ECO:0000259" key="7">
    <source>
        <dbReference type="Pfam" id="PF02770"/>
    </source>
</evidence>
<keyword evidence="10" id="KW-1185">Reference proteome</keyword>
<evidence type="ECO:0000259" key="6">
    <source>
        <dbReference type="Pfam" id="PF00441"/>
    </source>
</evidence>
<dbReference type="OrthoDB" id="9775090at2"/>